<dbReference type="AlphaFoldDB" id="A0A6H5HR95"/>
<proteinExistence type="predicted"/>
<sequence>MQSQNDNVDKPASPRSTEARNKQTRTTPNSSQSNQNPRIDAPDGMRANPPKIPLKYRYFCTT</sequence>
<name>A0A6H5HR95_9HEMI</name>
<evidence type="ECO:0000313" key="2">
    <source>
        <dbReference type="EMBL" id="CAB0021068.1"/>
    </source>
</evidence>
<feature type="compositionally biased region" description="Polar residues" evidence="1">
    <location>
        <begin position="24"/>
        <end position="37"/>
    </location>
</feature>
<evidence type="ECO:0000313" key="3">
    <source>
        <dbReference type="Proteomes" id="UP000479000"/>
    </source>
</evidence>
<keyword evidence="3" id="KW-1185">Reference proteome</keyword>
<feature type="region of interest" description="Disordered" evidence="1">
    <location>
        <begin position="1"/>
        <end position="54"/>
    </location>
</feature>
<dbReference type="Proteomes" id="UP000479000">
    <property type="component" value="Unassembled WGS sequence"/>
</dbReference>
<protein>
    <submittedName>
        <fullName evidence="2">Uncharacterized protein</fullName>
    </submittedName>
</protein>
<accession>A0A6H5HR95</accession>
<feature type="non-terminal residue" evidence="2">
    <location>
        <position position="62"/>
    </location>
</feature>
<gene>
    <name evidence="2" type="ORF">NTEN_LOCUS24593</name>
</gene>
<reference evidence="2 3" key="1">
    <citation type="submission" date="2020-02" db="EMBL/GenBank/DDBJ databases">
        <authorList>
            <person name="Ferguson B K."/>
        </authorList>
    </citation>
    <scope>NUCLEOTIDE SEQUENCE [LARGE SCALE GENOMIC DNA]</scope>
</reference>
<dbReference type="EMBL" id="CADCXU010036262">
    <property type="protein sequence ID" value="CAB0021068.1"/>
    <property type="molecule type" value="Genomic_DNA"/>
</dbReference>
<organism evidence="2 3">
    <name type="scientific">Nesidiocoris tenuis</name>
    <dbReference type="NCBI Taxonomy" id="355587"/>
    <lineage>
        <taxon>Eukaryota</taxon>
        <taxon>Metazoa</taxon>
        <taxon>Ecdysozoa</taxon>
        <taxon>Arthropoda</taxon>
        <taxon>Hexapoda</taxon>
        <taxon>Insecta</taxon>
        <taxon>Pterygota</taxon>
        <taxon>Neoptera</taxon>
        <taxon>Paraneoptera</taxon>
        <taxon>Hemiptera</taxon>
        <taxon>Heteroptera</taxon>
        <taxon>Panheteroptera</taxon>
        <taxon>Cimicomorpha</taxon>
        <taxon>Miridae</taxon>
        <taxon>Dicyphina</taxon>
        <taxon>Nesidiocoris</taxon>
    </lineage>
</organism>
<evidence type="ECO:0000256" key="1">
    <source>
        <dbReference type="SAM" id="MobiDB-lite"/>
    </source>
</evidence>